<feature type="transmembrane region" description="Helical" evidence="1">
    <location>
        <begin position="59"/>
        <end position="82"/>
    </location>
</feature>
<keyword evidence="1" id="KW-1133">Transmembrane helix</keyword>
<proteinExistence type="predicted"/>
<accession>A0A508A545</accession>
<gene>
    <name evidence="2" type="ORF">FK256_11355</name>
</gene>
<dbReference type="Proteomes" id="UP000319010">
    <property type="component" value="Unassembled WGS sequence"/>
</dbReference>
<evidence type="ECO:0000313" key="2">
    <source>
        <dbReference type="EMBL" id="TQD42085.1"/>
    </source>
</evidence>
<comment type="caution">
    <text evidence="2">The sequence shown here is derived from an EMBL/GenBank/DDBJ whole genome shotgun (WGS) entry which is preliminary data.</text>
</comment>
<dbReference type="RefSeq" id="WP_141424818.1">
    <property type="nucleotide sequence ID" value="NZ_JASPFB010000006.1"/>
</dbReference>
<sequence length="202" mass="22461">MTLPAAQYPSSSLPNTLVLRSRDTETRLIICFVFSLIISLLLDLLIVLLFTVLGLKGPAVAISPLLLIAIPLNIAVPSFYLWKIVEVHRACTVVNSQGLRLQQSKQFERFIPWEDAHGRIAVKTVSQYTPGANMAIMSLIFLKMDHEELVLPGTLLNSNRSYAATATSYATAIRILAYDPWGQHKPLIDSENTFMQAPQNII</sequence>
<name>A0A508A545_9ACTO</name>
<reference evidence="2 3" key="1">
    <citation type="submission" date="2019-06" db="EMBL/GenBank/DDBJ databases">
        <title>Draft genome sequence of Actinomyces johnsonii CCUG 34287T.</title>
        <authorList>
            <person name="Salva-Serra F."/>
            <person name="Cardew S."/>
            <person name="Moore E."/>
        </authorList>
    </citation>
    <scope>NUCLEOTIDE SEQUENCE [LARGE SCALE GENOMIC DNA]</scope>
    <source>
        <strain evidence="2 3">CCUG 34287</strain>
    </source>
</reference>
<protein>
    <submittedName>
        <fullName evidence="2">Uncharacterized protein</fullName>
    </submittedName>
</protein>
<dbReference type="EMBL" id="VICB01000019">
    <property type="protein sequence ID" value="TQD42085.1"/>
    <property type="molecule type" value="Genomic_DNA"/>
</dbReference>
<feature type="transmembrane region" description="Helical" evidence="1">
    <location>
        <begin position="28"/>
        <end position="53"/>
    </location>
</feature>
<evidence type="ECO:0000313" key="3">
    <source>
        <dbReference type="Proteomes" id="UP000319010"/>
    </source>
</evidence>
<organism evidence="2 3">
    <name type="scientific">Actinomyces johnsonii</name>
    <dbReference type="NCBI Taxonomy" id="544581"/>
    <lineage>
        <taxon>Bacteria</taxon>
        <taxon>Bacillati</taxon>
        <taxon>Actinomycetota</taxon>
        <taxon>Actinomycetes</taxon>
        <taxon>Actinomycetales</taxon>
        <taxon>Actinomycetaceae</taxon>
        <taxon>Actinomyces</taxon>
    </lineage>
</organism>
<evidence type="ECO:0000256" key="1">
    <source>
        <dbReference type="SAM" id="Phobius"/>
    </source>
</evidence>
<keyword evidence="1" id="KW-0472">Membrane</keyword>
<keyword evidence="1" id="KW-0812">Transmembrane</keyword>
<dbReference type="AlphaFoldDB" id="A0A508A545"/>